<dbReference type="Proteomes" id="UP000766904">
    <property type="component" value="Unassembled WGS sequence"/>
</dbReference>
<organism evidence="8 9">
    <name type="scientific">Natronococcus pandeyae</name>
    <dbReference type="NCBI Taxonomy" id="2055836"/>
    <lineage>
        <taxon>Archaea</taxon>
        <taxon>Methanobacteriati</taxon>
        <taxon>Methanobacteriota</taxon>
        <taxon>Stenosarchaea group</taxon>
        <taxon>Halobacteria</taxon>
        <taxon>Halobacteriales</taxon>
        <taxon>Natrialbaceae</taxon>
        <taxon>Natronococcus</taxon>
    </lineage>
</organism>
<dbReference type="GO" id="GO:0016301">
    <property type="term" value="F:kinase activity"/>
    <property type="evidence" value="ECO:0007669"/>
    <property type="project" value="UniProtKB-KW"/>
</dbReference>
<dbReference type="SUPFAM" id="SSF88659">
    <property type="entry name" value="Sigma3 and sigma4 domains of RNA polymerase sigma factors"/>
    <property type="match status" value="1"/>
</dbReference>
<dbReference type="GO" id="GO:0000160">
    <property type="term" value="P:phosphorelay signal transduction system"/>
    <property type="evidence" value="ECO:0007669"/>
    <property type="project" value="InterPro"/>
</dbReference>
<evidence type="ECO:0000256" key="1">
    <source>
        <dbReference type="ARBA" id="ARBA00022679"/>
    </source>
</evidence>
<dbReference type="InterPro" id="IPR011006">
    <property type="entry name" value="CheY-like_superfamily"/>
</dbReference>
<dbReference type="CDD" id="cd00130">
    <property type="entry name" value="PAS"/>
    <property type="match status" value="1"/>
</dbReference>
<evidence type="ECO:0000256" key="4">
    <source>
        <dbReference type="ARBA" id="ARBA00023163"/>
    </source>
</evidence>
<dbReference type="SMART" id="SM00065">
    <property type="entry name" value="GAF"/>
    <property type="match status" value="1"/>
</dbReference>
<evidence type="ECO:0000259" key="6">
    <source>
        <dbReference type="PROSITE" id="PS50110"/>
    </source>
</evidence>
<protein>
    <submittedName>
        <fullName evidence="8">PAS domain S-box protein</fullName>
    </submittedName>
</protein>
<dbReference type="InterPro" id="IPR013767">
    <property type="entry name" value="PAS_fold"/>
</dbReference>
<name>A0A8J8PZG8_9EURY</name>
<dbReference type="Pfam" id="PF15915">
    <property type="entry name" value="BAT"/>
    <property type="match status" value="1"/>
</dbReference>
<accession>A0A8J8PZG8</accession>
<dbReference type="InterPro" id="IPR003018">
    <property type="entry name" value="GAF"/>
</dbReference>
<sequence length="661" mass="73294">MTETTPNTGQRERQLETIDVLLVDDNERWAAFVAEELERHDSTIQVEIASSANEALSVLAETGADCLVLDYQMPEVNGVQLVERIRSERSELPCILVTGEGSEDVAAQAIDAGVTDYLAKDPKVDQIPDLVCKIRNVVERRLLRQAVADGEQRYRTVTEQSRDAILILREGRIVFGNEQLTALTGIHIDDLTQTRFVTTLVHDADRDQFEETIHGAEHGALADGIHDVRLRTPDGTVHYCEYTGRTITYEGSAATMLSIRDVTEKRIRENRLRRERRLNTRVQRALVTARSRDDLETTVVTALSEQGYDLVWIGTISEALVVPRVVAGDPGYLDGVDLSIDQTMSEGEPSAWAARTGKPQMLTDIADLFPTAWRDRALNWGFRTAIALPIQYGKITYGLLAAYGGKAGMIDDGEHEFLTDLAATVGYAIHHMDARKALTANHGVKARLELPGQAHYLGKIANDSEAGGSELEAVVHSTYPTGTDSLTQFVSLEKGSAERFRDGAMDHPAVQRIVSIHTTDQPSFHLTIDCPTPESTLTPFNAFVRSTRITADRVVLRIELPSRKKLSGLVRTLEEQYGHVAVLSCVEGDLTDQEDLLEAETSTLTDKQATALEAAYRHGYFEQPRRRSASEIAETLDISHSTYLQHLRAAQQKVFDGFYAE</sequence>
<dbReference type="Pfam" id="PF00989">
    <property type="entry name" value="PAS"/>
    <property type="match status" value="1"/>
</dbReference>
<evidence type="ECO:0000313" key="8">
    <source>
        <dbReference type="EMBL" id="TYL37310.1"/>
    </source>
</evidence>
<dbReference type="NCBIfam" id="TIGR00229">
    <property type="entry name" value="sensory_box"/>
    <property type="match status" value="1"/>
</dbReference>
<dbReference type="SUPFAM" id="SSF55781">
    <property type="entry name" value="GAF domain-like"/>
    <property type="match status" value="1"/>
</dbReference>
<feature type="domain" description="PAS" evidence="7">
    <location>
        <begin position="170"/>
        <end position="220"/>
    </location>
</feature>
<dbReference type="OrthoDB" id="168808at2157"/>
<keyword evidence="5" id="KW-0597">Phosphoprotein</keyword>
<dbReference type="Pfam" id="PF13185">
    <property type="entry name" value="GAF_2"/>
    <property type="match status" value="1"/>
</dbReference>
<proteinExistence type="predicted"/>
<dbReference type="InterPro" id="IPR029016">
    <property type="entry name" value="GAF-like_dom_sf"/>
</dbReference>
<dbReference type="Gene3D" id="3.40.50.2300">
    <property type="match status" value="1"/>
</dbReference>
<evidence type="ECO:0000313" key="9">
    <source>
        <dbReference type="Proteomes" id="UP000766904"/>
    </source>
</evidence>
<gene>
    <name evidence="8" type="ORF">CV102_16925</name>
</gene>
<dbReference type="AlphaFoldDB" id="A0A8J8PZG8"/>
<dbReference type="SUPFAM" id="SSF55785">
    <property type="entry name" value="PYP-like sensor domain (PAS domain)"/>
    <property type="match status" value="1"/>
</dbReference>
<evidence type="ECO:0000259" key="7">
    <source>
        <dbReference type="PROSITE" id="PS50112"/>
    </source>
</evidence>
<dbReference type="InterPro" id="IPR000014">
    <property type="entry name" value="PAS"/>
</dbReference>
<dbReference type="InterPro" id="IPR001789">
    <property type="entry name" value="Sig_transdc_resp-reg_receiver"/>
</dbReference>
<dbReference type="PANTHER" id="PTHR34236:SF1">
    <property type="entry name" value="DIMETHYL SULFOXIDE REDUCTASE TRANSCRIPTIONAL ACTIVATOR"/>
    <property type="match status" value="1"/>
</dbReference>
<reference evidence="8" key="1">
    <citation type="submission" date="2017-11" db="EMBL/GenBank/DDBJ databases">
        <authorList>
            <person name="Kajale S.C."/>
            <person name="Sharma A."/>
        </authorList>
    </citation>
    <scope>NUCLEOTIDE SEQUENCE</scope>
    <source>
        <strain evidence="8">LS1_42</strain>
    </source>
</reference>
<keyword evidence="9" id="KW-1185">Reference proteome</keyword>
<feature type="domain" description="Response regulatory" evidence="6">
    <location>
        <begin position="19"/>
        <end position="135"/>
    </location>
</feature>
<dbReference type="SMART" id="SM00091">
    <property type="entry name" value="PAS"/>
    <property type="match status" value="1"/>
</dbReference>
<evidence type="ECO:0000256" key="5">
    <source>
        <dbReference type="PROSITE-ProRule" id="PRU00169"/>
    </source>
</evidence>
<dbReference type="InterPro" id="IPR007050">
    <property type="entry name" value="HTH_bacterioopsin"/>
</dbReference>
<feature type="modified residue" description="4-aspartylphosphate" evidence="5">
    <location>
        <position position="70"/>
    </location>
</feature>
<dbReference type="SMART" id="SM00448">
    <property type="entry name" value="REC"/>
    <property type="match status" value="1"/>
</dbReference>
<keyword evidence="3" id="KW-0805">Transcription regulation</keyword>
<dbReference type="CDD" id="cd00156">
    <property type="entry name" value="REC"/>
    <property type="match status" value="1"/>
</dbReference>
<comment type="caution">
    <text evidence="8">The sequence shown here is derived from an EMBL/GenBank/DDBJ whole genome shotgun (WGS) entry which is preliminary data.</text>
</comment>
<dbReference type="Pfam" id="PF04967">
    <property type="entry name" value="HTH_10"/>
    <property type="match status" value="1"/>
</dbReference>
<dbReference type="PROSITE" id="PS50112">
    <property type="entry name" value="PAS"/>
    <property type="match status" value="1"/>
</dbReference>
<evidence type="ECO:0000256" key="2">
    <source>
        <dbReference type="ARBA" id="ARBA00022777"/>
    </source>
</evidence>
<dbReference type="Gene3D" id="3.30.450.40">
    <property type="match status" value="1"/>
</dbReference>
<dbReference type="InterPro" id="IPR031803">
    <property type="entry name" value="BAT_GAF/HTH-assoc"/>
</dbReference>
<dbReference type="PANTHER" id="PTHR34236">
    <property type="entry name" value="DIMETHYL SULFOXIDE REDUCTASE TRANSCRIPTIONAL ACTIVATOR"/>
    <property type="match status" value="1"/>
</dbReference>
<dbReference type="Gene3D" id="3.30.450.20">
    <property type="entry name" value="PAS domain"/>
    <property type="match status" value="1"/>
</dbReference>
<dbReference type="GO" id="GO:0006355">
    <property type="term" value="P:regulation of DNA-templated transcription"/>
    <property type="evidence" value="ECO:0007669"/>
    <property type="project" value="InterPro"/>
</dbReference>
<dbReference type="InterPro" id="IPR013324">
    <property type="entry name" value="RNA_pol_sigma_r3/r4-like"/>
</dbReference>
<keyword evidence="2" id="KW-0418">Kinase</keyword>
<dbReference type="SUPFAM" id="SSF52172">
    <property type="entry name" value="CheY-like"/>
    <property type="match status" value="1"/>
</dbReference>
<dbReference type="EMBL" id="PHNJ01000010">
    <property type="protein sequence ID" value="TYL37310.1"/>
    <property type="molecule type" value="Genomic_DNA"/>
</dbReference>
<evidence type="ECO:0000256" key="3">
    <source>
        <dbReference type="ARBA" id="ARBA00023015"/>
    </source>
</evidence>
<keyword evidence="1" id="KW-0808">Transferase</keyword>
<keyword evidence="4" id="KW-0804">Transcription</keyword>
<dbReference type="Pfam" id="PF00072">
    <property type="entry name" value="Response_reg"/>
    <property type="match status" value="1"/>
</dbReference>
<dbReference type="PROSITE" id="PS50110">
    <property type="entry name" value="RESPONSE_REGULATORY"/>
    <property type="match status" value="1"/>
</dbReference>
<dbReference type="InterPro" id="IPR035965">
    <property type="entry name" value="PAS-like_dom_sf"/>
</dbReference>
<dbReference type="RefSeq" id="WP_148859175.1">
    <property type="nucleotide sequence ID" value="NZ_PHNJ01000010.1"/>
</dbReference>